<feature type="transmembrane region" description="Helical" evidence="7">
    <location>
        <begin position="151"/>
        <end position="171"/>
    </location>
</feature>
<keyword evidence="2" id="KW-0813">Transport</keyword>
<dbReference type="Pfam" id="PF05977">
    <property type="entry name" value="MFS_3"/>
    <property type="match status" value="1"/>
</dbReference>
<feature type="transmembrane region" description="Helical" evidence="7">
    <location>
        <begin position="553"/>
        <end position="571"/>
    </location>
</feature>
<feature type="transmembrane region" description="Helical" evidence="7">
    <location>
        <begin position="313"/>
        <end position="341"/>
    </location>
</feature>
<sequence length="608" mass="61893">MLLVFFGLFAVLTVPMAGGNLWRLADVRLRGQWLVGVALAAQILFISILPGRLEGIHAPAHLLTYALAAGFVWLNRAIPGVWLMGVGGAANFAAIAANGGVMPASTSALADAGLVLDKGEAFANSAALEDARLPMLGDIFAIPASWPLSNVFSVGDLVIGVGLLASLHVLCRSKLVWPVPSDLRALMREPHFGRLWLAQIGSSLGDFIYSLAIAVTVVDQGLGVSLLASILIAQAAPAAVCGLLGAPLIDLTSRKRLMIVADLCRALAVGSLLLSDSPSSAHILAVAACLGTFGALFQPALYASLPNLVSPRLLLTANATLSATFHLAVLVGPLVGALIATHADVELAFAVNAGTFVASALLLVGIRMPQPAPERRPAGGIAALGEGLRYVAGSSLVRGVAVTSGLAMFAASMRSPLEPSFILDDLQGTVGAVGSAVAAWGVGMLFGSCAVPALERRWGALKLMTAGLGAMGVATAVASQAGDITLLYIVWMLGGWGNALLTVAYETLLQQRTPDALRGRVMAANEAVLDATLVAGLAVAGIGAAALDTRGVMVVSGALLLLAAVLVPVLLRTGSHAERDGGEPGDGFLATVAPEAAPVLERPAPAAG</sequence>
<feature type="transmembrane region" description="Helical" evidence="7">
    <location>
        <begin position="62"/>
        <end position="82"/>
    </location>
</feature>
<gene>
    <name evidence="9" type="ORF">AVDCRST_MAG38-76</name>
</gene>
<feature type="transmembrane region" description="Helical" evidence="7">
    <location>
        <begin position="488"/>
        <end position="508"/>
    </location>
</feature>
<dbReference type="PROSITE" id="PS50850">
    <property type="entry name" value="MFS"/>
    <property type="match status" value="1"/>
</dbReference>
<evidence type="ECO:0000256" key="1">
    <source>
        <dbReference type="ARBA" id="ARBA00004651"/>
    </source>
</evidence>
<comment type="subcellular location">
    <subcellularLocation>
        <location evidence="1">Cell membrane</location>
        <topology evidence="1">Multi-pass membrane protein</topology>
    </subcellularLocation>
</comment>
<dbReference type="PANTHER" id="PTHR23513">
    <property type="entry name" value="INTEGRAL MEMBRANE EFFLUX PROTEIN-RELATED"/>
    <property type="match status" value="1"/>
</dbReference>
<keyword evidence="5 7" id="KW-1133">Transmembrane helix</keyword>
<dbReference type="InterPro" id="IPR036259">
    <property type="entry name" value="MFS_trans_sf"/>
</dbReference>
<feature type="transmembrane region" description="Helical" evidence="7">
    <location>
        <begin position="430"/>
        <end position="451"/>
    </location>
</feature>
<dbReference type="InterPro" id="IPR035168">
    <property type="entry name" value="DUF5317"/>
</dbReference>
<keyword evidence="4 7" id="KW-0812">Transmembrane</keyword>
<evidence type="ECO:0000256" key="6">
    <source>
        <dbReference type="ARBA" id="ARBA00023136"/>
    </source>
</evidence>
<dbReference type="Gene3D" id="1.20.1250.20">
    <property type="entry name" value="MFS general substrate transporter like domains"/>
    <property type="match status" value="1"/>
</dbReference>
<evidence type="ECO:0000259" key="8">
    <source>
        <dbReference type="PROSITE" id="PS50850"/>
    </source>
</evidence>
<feature type="transmembrane region" description="Helical" evidence="7">
    <location>
        <begin position="33"/>
        <end position="50"/>
    </location>
</feature>
<dbReference type="EMBL" id="CADCVJ010000007">
    <property type="protein sequence ID" value="CAA9461227.1"/>
    <property type="molecule type" value="Genomic_DNA"/>
</dbReference>
<dbReference type="AlphaFoldDB" id="A0A6J4R645"/>
<proteinExistence type="predicted"/>
<feature type="transmembrane region" description="Helical" evidence="7">
    <location>
        <begin position="528"/>
        <end position="547"/>
    </location>
</feature>
<protein>
    <recommendedName>
        <fullName evidence="8">Major facilitator superfamily (MFS) profile domain-containing protein</fullName>
    </recommendedName>
</protein>
<dbReference type="GO" id="GO:0005886">
    <property type="term" value="C:plasma membrane"/>
    <property type="evidence" value="ECO:0007669"/>
    <property type="project" value="UniProtKB-SubCell"/>
</dbReference>
<evidence type="ECO:0000256" key="5">
    <source>
        <dbReference type="ARBA" id="ARBA00022989"/>
    </source>
</evidence>
<dbReference type="Pfam" id="PF17248">
    <property type="entry name" value="DUF5317"/>
    <property type="match status" value="1"/>
</dbReference>
<dbReference type="SUPFAM" id="SSF103473">
    <property type="entry name" value="MFS general substrate transporter"/>
    <property type="match status" value="1"/>
</dbReference>
<feature type="domain" description="Major facilitator superfamily (MFS) profile" evidence="8">
    <location>
        <begin position="387"/>
        <end position="608"/>
    </location>
</feature>
<dbReference type="GO" id="GO:0022857">
    <property type="term" value="F:transmembrane transporter activity"/>
    <property type="evidence" value="ECO:0007669"/>
    <property type="project" value="InterPro"/>
</dbReference>
<reference evidence="9" key="1">
    <citation type="submission" date="2020-02" db="EMBL/GenBank/DDBJ databases">
        <authorList>
            <person name="Meier V. D."/>
        </authorList>
    </citation>
    <scope>NUCLEOTIDE SEQUENCE</scope>
    <source>
        <strain evidence="9">AVDCRST_MAG38</strain>
    </source>
</reference>
<evidence type="ECO:0000256" key="3">
    <source>
        <dbReference type="ARBA" id="ARBA00022475"/>
    </source>
</evidence>
<accession>A0A6J4R645</accession>
<feature type="transmembrane region" description="Helical" evidence="7">
    <location>
        <begin position="347"/>
        <end position="366"/>
    </location>
</feature>
<dbReference type="PANTHER" id="PTHR23513:SF6">
    <property type="entry name" value="MAJOR FACILITATOR SUPERFAMILY ASSOCIATED DOMAIN-CONTAINING PROTEIN"/>
    <property type="match status" value="1"/>
</dbReference>
<evidence type="ECO:0000256" key="4">
    <source>
        <dbReference type="ARBA" id="ARBA00022692"/>
    </source>
</evidence>
<name>A0A6J4R645_9ACTN</name>
<keyword evidence="6 7" id="KW-0472">Membrane</keyword>
<feature type="transmembrane region" description="Helical" evidence="7">
    <location>
        <begin position="224"/>
        <end position="245"/>
    </location>
</feature>
<evidence type="ECO:0000313" key="9">
    <source>
        <dbReference type="EMBL" id="CAA9461227.1"/>
    </source>
</evidence>
<feature type="transmembrane region" description="Helical" evidence="7">
    <location>
        <begin position="463"/>
        <end position="482"/>
    </location>
</feature>
<keyword evidence="3" id="KW-1003">Cell membrane</keyword>
<evidence type="ECO:0000256" key="2">
    <source>
        <dbReference type="ARBA" id="ARBA00022448"/>
    </source>
</evidence>
<dbReference type="InterPro" id="IPR010290">
    <property type="entry name" value="TM_effector"/>
</dbReference>
<dbReference type="CDD" id="cd06173">
    <property type="entry name" value="MFS_MefA_like"/>
    <property type="match status" value="1"/>
</dbReference>
<feature type="transmembrane region" description="Helical" evidence="7">
    <location>
        <begin position="192"/>
        <end position="218"/>
    </location>
</feature>
<evidence type="ECO:0000256" key="7">
    <source>
        <dbReference type="SAM" id="Phobius"/>
    </source>
</evidence>
<feature type="transmembrane region" description="Helical" evidence="7">
    <location>
        <begin position="387"/>
        <end position="410"/>
    </location>
</feature>
<organism evidence="9">
    <name type="scientific">uncultured Solirubrobacteraceae bacterium</name>
    <dbReference type="NCBI Taxonomy" id="1162706"/>
    <lineage>
        <taxon>Bacteria</taxon>
        <taxon>Bacillati</taxon>
        <taxon>Actinomycetota</taxon>
        <taxon>Thermoleophilia</taxon>
        <taxon>Solirubrobacterales</taxon>
        <taxon>Solirubrobacteraceae</taxon>
        <taxon>environmental samples</taxon>
    </lineage>
</organism>
<dbReference type="InterPro" id="IPR020846">
    <property type="entry name" value="MFS_dom"/>
</dbReference>